<keyword evidence="8" id="KW-0445">Lipid transport</keyword>
<evidence type="ECO:0000256" key="3">
    <source>
        <dbReference type="ARBA" id="ARBA00009714"/>
    </source>
</evidence>
<dbReference type="FunCoup" id="B4N6X7">
    <property type="interactions" value="873"/>
</dbReference>
<dbReference type="PhylomeDB" id="B4N6X7"/>
<dbReference type="HOGENOM" id="CLU_001781_0_0_1"/>
<accession>B4N6X7</accession>
<dbReference type="GO" id="GO:0043495">
    <property type="term" value="F:protein-membrane adaptor activity"/>
    <property type="evidence" value="ECO:0007669"/>
    <property type="project" value="TreeGrafter"/>
</dbReference>
<dbReference type="GO" id="GO:0000422">
    <property type="term" value="P:autophagy of mitochondrion"/>
    <property type="evidence" value="ECO:0007669"/>
    <property type="project" value="TreeGrafter"/>
</dbReference>
<dbReference type="EMBL" id="CH964168">
    <property type="protein sequence ID" value="EDW80116.1"/>
    <property type="molecule type" value="Genomic_DNA"/>
</dbReference>
<keyword evidence="5" id="KW-0813">Transport</keyword>
<organism evidence="13 14">
    <name type="scientific">Drosophila willistoni</name>
    <name type="common">Fruit fly</name>
    <dbReference type="NCBI Taxonomy" id="7260"/>
    <lineage>
        <taxon>Eukaryota</taxon>
        <taxon>Metazoa</taxon>
        <taxon>Ecdysozoa</taxon>
        <taxon>Arthropoda</taxon>
        <taxon>Hexapoda</taxon>
        <taxon>Insecta</taxon>
        <taxon>Pterygota</taxon>
        <taxon>Neoptera</taxon>
        <taxon>Endopterygota</taxon>
        <taxon>Diptera</taxon>
        <taxon>Brachycera</taxon>
        <taxon>Muscomorpha</taxon>
        <taxon>Ephydroidea</taxon>
        <taxon>Drosophilidae</taxon>
        <taxon>Drosophila</taxon>
        <taxon>Sophophora</taxon>
    </lineage>
</organism>
<evidence type="ECO:0000256" key="5">
    <source>
        <dbReference type="ARBA" id="ARBA00022448"/>
    </source>
</evidence>
<feature type="compositionally biased region" description="Basic residues" evidence="12">
    <location>
        <begin position="1918"/>
        <end position="1931"/>
    </location>
</feature>
<dbReference type="GO" id="GO:0061709">
    <property type="term" value="P:reticulophagy"/>
    <property type="evidence" value="ECO:0007669"/>
    <property type="project" value="TreeGrafter"/>
</dbReference>
<feature type="region of interest" description="Disordered" evidence="12">
    <location>
        <begin position="1916"/>
        <end position="1935"/>
    </location>
</feature>
<keyword evidence="14" id="KW-1185">Reference proteome</keyword>
<dbReference type="GO" id="GO:0061908">
    <property type="term" value="C:phagophore"/>
    <property type="evidence" value="ECO:0007669"/>
    <property type="project" value="TreeGrafter"/>
</dbReference>
<sequence>MSWFSPWDGLKTKTCRYLLQRYLGQFFENNLNLEQLKVDLYNGKAVVKDISLKVNAFNDLFEDQGWAFEVVSGHIGCLSVVVPWNALMTNDSSLEISNLTITLRPVTRLQSGTTMLESMWSSVSSSMQMAEECMKQVDDDVPFHNHNNALLGLEKFAETIDNVLNRIRAKLTNTTLNIEYVLPNSARKLIISFKANHLDYKNKTGYEQPSSSSSTSDNPRNRHRNHSNSDDDNGDGGHRDDSHDDDDDDDGRNVEPDDNNFNALPMIAKHNLVINGLSIHTSETIDYDYDCCPTRYGQLCKIVEFNGSQNIQISIKQTENIIGPKINLEIILDDIFFMLTPRQIHLFIEFSKGFTKERPKDQLMKKCRSIKSQPQTHLAANEYPNSKMTGILGQNVEWSSEAHLDDYSTYSTYNKTSAISTATSQNTYATRGGRKMCESIASSSNSMLTSCTNAQTEIGYAETSGEILKFKIQISQIYGLALHNDILIATTANIDDYRIIFDPSSYDRYVDIADNYFLSTSSSSATGQIVTDPTKRLPLENQNYLFVKASPIIINGNQQRYCQELTSKTTLSATMVDLCEVLDNQMDHLILFDRRKNCPDGYHIRPEIVLTQSSSFLYKQNSNRCTNKLECIFDECTTDLDISIYDRLSALFGRSPFVQGSNTNEILLDEANQTEFYIKCELLKLQLRFPIVDGRSEQDPQKIPWWKKNVRKDFLALELRSVLVNLTTNISINADEIDAFYCETDDMRNAVHLAKCKQRAMNANRKIRIDIFQLESNNNDMMINNKRKPKRKSPFSSKCPFGYTSNVEGLDGHTEKTDSFLPGETEEINDFCDSCTQSSKLKIEAYIPQTKIVLQSKKIYEIIYNRLNGDLFMWEPRSPYYEETPEEEQQGHGMRGNAENLCSSAIDDYEERNILLSTSTLESSIYFSMAEPTLPQSSSSCSSSGRAGVGAGATDPTSKKIKPRDDAFSFEAIIEEGCLILFAPVRDSDNVVGKFQINLKELKLFTVTGLNNDKNLGYFCIQLKQMEALHCGNTSIQDVHLAWSDQIDPNLMPTIYNYPQVHHSSSNKRQEVLSIVAEIKKQPEKRIKRMKMSFGINGAILRHNPAYSEHIWLNQLIDFMDVTDYPIEAYEPYALVSEIQLHVWNAAIDYRPKFFTYRAFIDIGYCTLSTNIISSMTGCTLRIIAEDCVLNMGLIGAAGSGEDCCDILIPVLNLGLLNISFRLNDDNNRIHPAVDLRSSIHDMHLRTCFDSAAALAQLIAYVANDKDLIATDENTTLDDSDEHSSNDPKLNEKDNCDQTQIHVNKLMAEAVKDVETIPGKHTQKQSKRGEEGIEIFYFPDEPNEKPVEYHKRSSSSTASSVTSQSPLSPSKYKTSDNREAEICNILDFESNVMLQSYYNQTKSQISLPQVQEDLGALTSANSSLEEKDFDIIHDDEILPMDKFGVKQIYVSEDPLQIVDNHFCLPHEKVDLLRPPANFPIPEHSYTLCEMTFTWHMFGGKDFPDRTANEQSKMKKNPGGGAATSPASGMSETYKYGVSQPQNEFDKKSKKSTLKEPKGSKRNMDVLVEIQLSKIRFSYEIYPTNSIYSSRQVLLISEIEIRDRLRSSEINKFLYHPNINNISHKPDENMVIVKALSIRPNPQKNAAEECSLRVSILPIKLNIDQDTLLFLEDFFSAVFKNSTATSSSGGSPKMDSNSSAERDMPVMSVNKLPEELEDSEVKELVERNLDVLIDESKEDKDAMEYGEDAASNDVSPVYFREVIFSPALPICFDYHGRRIELSRGPITGLIMGLAQLQGSGICLREIVNRRGILGWNKLFEYLCREWLKDIKRNQLPNILSGIGPTNAVLQLFQGVYDLFRLPIEQYNKDGRIIRGFQLGAQSFTARTALAALEITSRIIHLLQFTAETTFDMLSAGPSLKKRNTKHGKKRQGRPKDLREGVANAYAIVKEGINDSANTLIEAAITEHDQKGYSGAVGAVVRQIPQLVVCPAVLATQATTNILGGAKSSLVPEAKLEARDKWKHELH</sequence>
<keyword evidence="9" id="KW-0472">Membrane</keyword>
<dbReference type="GO" id="GO:0006869">
    <property type="term" value="P:lipid transport"/>
    <property type="evidence" value="ECO:0007669"/>
    <property type="project" value="UniProtKB-KW"/>
</dbReference>
<reference evidence="13 14" key="1">
    <citation type="journal article" date="2007" name="Nature">
        <title>Evolution of genes and genomes on the Drosophila phylogeny.</title>
        <authorList>
            <consortium name="Drosophila 12 Genomes Consortium"/>
            <person name="Clark A.G."/>
            <person name="Eisen M.B."/>
            <person name="Smith D.R."/>
            <person name="Bergman C.M."/>
            <person name="Oliver B."/>
            <person name="Markow T.A."/>
            <person name="Kaufman T.C."/>
            <person name="Kellis M."/>
            <person name="Gelbart W."/>
            <person name="Iyer V.N."/>
            <person name="Pollard D.A."/>
            <person name="Sackton T.B."/>
            <person name="Larracuente A.M."/>
            <person name="Singh N.D."/>
            <person name="Abad J.P."/>
            <person name="Abt D.N."/>
            <person name="Adryan B."/>
            <person name="Aguade M."/>
            <person name="Akashi H."/>
            <person name="Anderson W.W."/>
            <person name="Aquadro C.F."/>
            <person name="Ardell D.H."/>
            <person name="Arguello R."/>
            <person name="Artieri C.G."/>
            <person name="Barbash D.A."/>
            <person name="Barker D."/>
            <person name="Barsanti P."/>
            <person name="Batterham P."/>
            <person name="Batzoglou S."/>
            <person name="Begun D."/>
            <person name="Bhutkar A."/>
            <person name="Blanco E."/>
            <person name="Bosak S.A."/>
            <person name="Bradley R.K."/>
            <person name="Brand A.D."/>
            <person name="Brent M.R."/>
            <person name="Brooks A.N."/>
            <person name="Brown R.H."/>
            <person name="Butlin R.K."/>
            <person name="Caggese C."/>
            <person name="Calvi B.R."/>
            <person name="Bernardo de Carvalho A."/>
            <person name="Caspi A."/>
            <person name="Castrezana S."/>
            <person name="Celniker S.E."/>
            <person name="Chang J.L."/>
            <person name="Chapple C."/>
            <person name="Chatterji S."/>
            <person name="Chinwalla A."/>
            <person name="Civetta A."/>
            <person name="Clifton S.W."/>
            <person name="Comeron J.M."/>
            <person name="Costello J.C."/>
            <person name="Coyne J.A."/>
            <person name="Daub J."/>
            <person name="David R.G."/>
            <person name="Delcher A.L."/>
            <person name="Delehaunty K."/>
            <person name="Do C.B."/>
            <person name="Ebling H."/>
            <person name="Edwards K."/>
            <person name="Eickbush T."/>
            <person name="Evans J.D."/>
            <person name="Filipski A."/>
            <person name="Findeiss S."/>
            <person name="Freyhult E."/>
            <person name="Fulton L."/>
            <person name="Fulton R."/>
            <person name="Garcia A.C."/>
            <person name="Gardiner A."/>
            <person name="Garfield D.A."/>
            <person name="Garvin B.E."/>
            <person name="Gibson G."/>
            <person name="Gilbert D."/>
            <person name="Gnerre S."/>
            <person name="Godfrey J."/>
            <person name="Good R."/>
            <person name="Gotea V."/>
            <person name="Gravely B."/>
            <person name="Greenberg A.J."/>
            <person name="Griffiths-Jones S."/>
            <person name="Gross S."/>
            <person name="Guigo R."/>
            <person name="Gustafson E.A."/>
            <person name="Haerty W."/>
            <person name="Hahn M.W."/>
            <person name="Halligan D.L."/>
            <person name="Halpern A.L."/>
            <person name="Halter G.M."/>
            <person name="Han M.V."/>
            <person name="Heger A."/>
            <person name="Hillier L."/>
            <person name="Hinrichs A.S."/>
            <person name="Holmes I."/>
            <person name="Hoskins R.A."/>
            <person name="Hubisz M.J."/>
            <person name="Hultmark D."/>
            <person name="Huntley M.A."/>
            <person name="Jaffe D.B."/>
            <person name="Jagadeeshan S."/>
            <person name="Jeck W.R."/>
            <person name="Johnson J."/>
            <person name="Jones C.D."/>
            <person name="Jordan W.C."/>
            <person name="Karpen G.H."/>
            <person name="Kataoka E."/>
            <person name="Keightley P.D."/>
            <person name="Kheradpour P."/>
            <person name="Kirkness E.F."/>
            <person name="Koerich L.B."/>
            <person name="Kristiansen K."/>
            <person name="Kudrna D."/>
            <person name="Kulathinal R.J."/>
            <person name="Kumar S."/>
            <person name="Kwok R."/>
            <person name="Lander E."/>
            <person name="Langley C.H."/>
            <person name="Lapoint R."/>
            <person name="Lazzaro B.P."/>
            <person name="Lee S.J."/>
            <person name="Levesque L."/>
            <person name="Li R."/>
            <person name="Lin C.F."/>
            <person name="Lin M.F."/>
            <person name="Lindblad-Toh K."/>
            <person name="Llopart A."/>
            <person name="Long M."/>
            <person name="Low L."/>
            <person name="Lozovsky E."/>
            <person name="Lu J."/>
            <person name="Luo M."/>
            <person name="Machado C.A."/>
            <person name="Makalowski W."/>
            <person name="Marzo M."/>
            <person name="Matsuda M."/>
            <person name="Matzkin L."/>
            <person name="McAllister B."/>
            <person name="McBride C.S."/>
            <person name="McKernan B."/>
            <person name="McKernan K."/>
            <person name="Mendez-Lago M."/>
            <person name="Minx P."/>
            <person name="Mollenhauer M.U."/>
            <person name="Montooth K."/>
            <person name="Mount S.M."/>
            <person name="Mu X."/>
            <person name="Myers E."/>
            <person name="Negre B."/>
            <person name="Newfeld S."/>
            <person name="Nielsen R."/>
            <person name="Noor M.A."/>
            <person name="O'Grady P."/>
            <person name="Pachter L."/>
            <person name="Papaceit M."/>
            <person name="Parisi M.J."/>
            <person name="Parisi M."/>
            <person name="Parts L."/>
            <person name="Pedersen J.S."/>
            <person name="Pesole G."/>
            <person name="Phillippy A.M."/>
            <person name="Ponting C.P."/>
            <person name="Pop M."/>
            <person name="Porcelli D."/>
            <person name="Powell J.R."/>
            <person name="Prohaska S."/>
            <person name="Pruitt K."/>
            <person name="Puig M."/>
            <person name="Quesneville H."/>
            <person name="Ram K.R."/>
            <person name="Rand D."/>
            <person name="Rasmussen M.D."/>
            <person name="Reed L.K."/>
            <person name="Reenan R."/>
            <person name="Reily A."/>
            <person name="Remington K.A."/>
            <person name="Rieger T.T."/>
            <person name="Ritchie M.G."/>
            <person name="Robin C."/>
            <person name="Rogers Y.H."/>
            <person name="Rohde C."/>
            <person name="Rozas J."/>
            <person name="Rubenfield M.J."/>
            <person name="Ruiz A."/>
            <person name="Russo S."/>
            <person name="Salzberg S.L."/>
            <person name="Sanchez-Gracia A."/>
            <person name="Saranga D.J."/>
            <person name="Sato H."/>
            <person name="Schaeffer S.W."/>
            <person name="Schatz M.C."/>
            <person name="Schlenke T."/>
            <person name="Schwartz R."/>
            <person name="Segarra C."/>
            <person name="Singh R.S."/>
            <person name="Sirot L."/>
            <person name="Sirota M."/>
            <person name="Sisneros N.B."/>
            <person name="Smith C.D."/>
            <person name="Smith T.F."/>
            <person name="Spieth J."/>
            <person name="Stage D.E."/>
            <person name="Stark A."/>
            <person name="Stephan W."/>
            <person name="Strausberg R.L."/>
            <person name="Strempel S."/>
            <person name="Sturgill D."/>
            <person name="Sutton G."/>
            <person name="Sutton G.G."/>
            <person name="Tao W."/>
            <person name="Teichmann S."/>
            <person name="Tobari Y.N."/>
            <person name="Tomimura Y."/>
            <person name="Tsolas J.M."/>
            <person name="Valente V.L."/>
            <person name="Venter E."/>
            <person name="Venter J.C."/>
            <person name="Vicario S."/>
            <person name="Vieira F.G."/>
            <person name="Vilella A.J."/>
            <person name="Villasante A."/>
            <person name="Walenz B."/>
            <person name="Wang J."/>
            <person name="Wasserman M."/>
            <person name="Watts T."/>
            <person name="Wilson D."/>
            <person name="Wilson R.K."/>
            <person name="Wing R.A."/>
            <person name="Wolfner M.F."/>
            <person name="Wong A."/>
            <person name="Wong G.K."/>
            <person name="Wu C.I."/>
            <person name="Wu G."/>
            <person name="Yamamoto D."/>
            <person name="Yang H.P."/>
            <person name="Yang S.P."/>
            <person name="Yorke J.A."/>
            <person name="Yoshida K."/>
            <person name="Zdobnov E."/>
            <person name="Zhang P."/>
            <person name="Zhang Y."/>
            <person name="Zimin A.V."/>
            <person name="Baldwin J."/>
            <person name="Abdouelleil A."/>
            <person name="Abdulkadir J."/>
            <person name="Abebe A."/>
            <person name="Abera B."/>
            <person name="Abreu J."/>
            <person name="Acer S.C."/>
            <person name="Aftuck L."/>
            <person name="Alexander A."/>
            <person name="An P."/>
            <person name="Anderson E."/>
            <person name="Anderson S."/>
            <person name="Arachi H."/>
            <person name="Azer M."/>
            <person name="Bachantsang P."/>
            <person name="Barry A."/>
            <person name="Bayul T."/>
            <person name="Berlin A."/>
            <person name="Bessette D."/>
            <person name="Bloom T."/>
            <person name="Blye J."/>
            <person name="Boguslavskiy L."/>
            <person name="Bonnet C."/>
            <person name="Boukhgalter B."/>
            <person name="Bourzgui I."/>
            <person name="Brown A."/>
            <person name="Cahill P."/>
            <person name="Channer S."/>
            <person name="Cheshatsang Y."/>
            <person name="Chuda L."/>
            <person name="Citroen M."/>
            <person name="Collymore A."/>
            <person name="Cooke P."/>
            <person name="Costello M."/>
            <person name="D'Aco K."/>
            <person name="Daza R."/>
            <person name="De Haan G."/>
            <person name="DeGray S."/>
            <person name="DeMaso C."/>
            <person name="Dhargay N."/>
            <person name="Dooley K."/>
            <person name="Dooley E."/>
            <person name="Doricent M."/>
            <person name="Dorje P."/>
            <person name="Dorjee K."/>
            <person name="Dupes A."/>
            <person name="Elong R."/>
            <person name="Falk J."/>
            <person name="Farina A."/>
            <person name="Faro S."/>
            <person name="Ferguson D."/>
            <person name="Fisher S."/>
            <person name="Foley C.D."/>
            <person name="Franke A."/>
            <person name="Friedrich D."/>
            <person name="Gadbois L."/>
            <person name="Gearin G."/>
            <person name="Gearin C.R."/>
            <person name="Giannoukos G."/>
            <person name="Goode T."/>
            <person name="Graham J."/>
            <person name="Grandbois E."/>
            <person name="Grewal S."/>
            <person name="Gyaltsen K."/>
            <person name="Hafez N."/>
            <person name="Hagos B."/>
            <person name="Hall J."/>
            <person name="Henson C."/>
            <person name="Hollinger A."/>
            <person name="Honan T."/>
            <person name="Huard M.D."/>
            <person name="Hughes L."/>
            <person name="Hurhula B."/>
            <person name="Husby M.E."/>
            <person name="Kamat A."/>
            <person name="Kanga B."/>
            <person name="Kashin S."/>
            <person name="Khazanovich D."/>
            <person name="Kisner P."/>
            <person name="Lance K."/>
            <person name="Lara M."/>
            <person name="Lee W."/>
            <person name="Lennon N."/>
            <person name="Letendre F."/>
            <person name="LeVine R."/>
            <person name="Lipovsky A."/>
            <person name="Liu X."/>
            <person name="Liu J."/>
            <person name="Liu S."/>
            <person name="Lokyitsang T."/>
            <person name="Lokyitsang Y."/>
            <person name="Lubonja R."/>
            <person name="Lui A."/>
            <person name="MacDonald P."/>
            <person name="Magnisalis V."/>
            <person name="Maru K."/>
            <person name="Matthews C."/>
            <person name="McCusker W."/>
            <person name="McDonough S."/>
            <person name="Mehta T."/>
            <person name="Meldrim J."/>
            <person name="Meneus L."/>
            <person name="Mihai O."/>
            <person name="Mihalev A."/>
            <person name="Mihova T."/>
            <person name="Mittelman R."/>
            <person name="Mlenga V."/>
            <person name="Montmayeur A."/>
            <person name="Mulrain L."/>
            <person name="Navidi A."/>
            <person name="Naylor J."/>
            <person name="Negash T."/>
            <person name="Nguyen T."/>
            <person name="Nguyen N."/>
            <person name="Nicol R."/>
            <person name="Norbu C."/>
            <person name="Norbu N."/>
            <person name="Novod N."/>
            <person name="O'Neill B."/>
            <person name="Osman S."/>
            <person name="Markiewicz E."/>
            <person name="Oyono O.L."/>
            <person name="Patti C."/>
            <person name="Phunkhang P."/>
            <person name="Pierre F."/>
            <person name="Priest M."/>
            <person name="Raghuraman S."/>
            <person name="Rege F."/>
            <person name="Reyes R."/>
            <person name="Rise C."/>
            <person name="Rogov P."/>
            <person name="Ross K."/>
            <person name="Ryan E."/>
            <person name="Settipalli S."/>
            <person name="Shea T."/>
            <person name="Sherpa N."/>
            <person name="Shi L."/>
            <person name="Shih D."/>
            <person name="Sparrow T."/>
            <person name="Spaulding J."/>
            <person name="Stalker J."/>
            <person name="Stange-Thomann N."/>
            <person name="Stavropoulos S."/>
            <person name="Stone C."/>
            <person name="Strader C."/>
            <person name="Tesfaye S."/>
            <person name="Thomson T."/>
            <person name="Thoulutsang Y."/>
            <person name="Thoulutsang D."/>
            <person name="Topham K."/>
            <person name="Topping I."/>
            <person name="Tsamla T."/>
            <person name="Vassiliev H."/>
            <person name="Vo A."/>
            <person name="Wangchuk T."/>
            <person name="Wangdi T."/>
            <person name="Weiand M."/>
            <person name="Wilkinson J."/>
            <person name="Wilson A."/>
            <person name="Yadav S."/>
            <person name="Young G."/>
            <person name="Yu Q."/>
            <person name="Zembek L."/>
            <person name="Zhong D."/>
            <person name="Zimmer A."/>
            <person name="Zwirko Z."/>
            <person name="Jaffe D.B."/>
            <person name="Alvarez P."/>
            <person name="Brockman W."/>
            <person name="Butler J."/>
            <person name="Chin C."/>
            <person name="Gnerre S."/>
            <person name="Grabherr M."/>
            <person name="Kleber M."/>
            <person name="Mauceli E."/>
            <person name="MacCallum I."/>
        </authorList>
    </citation>
    <scope>NUCLEOTIDE SEQUENCE [LARGE SCALE GENOMIC DNA]</scope>
    <source>
        <strain evidence="14">Tucson 14030-0811.24</strain>
    </source>
</reference>
<feature type="region of interest" description="Disordered" evidence="12">
    <location>
        <begin position="936"/>
        <end position="960"/>
    </location>
</feature>
<dbReference type="InterPro" id="IPR026849">
    <property type="entry name" value="ATG2"/>
</dbReference>
<dbReference type="GO" id="GO:0034045">
    <property type="term" value="C:phagophore assembly site membrane"/>
    <property type="evidence" value="ECO:0007669"/>
    <property type="project" value="UniProtKB-SubCell"/>
</dbReference>
<comment type="similarity">
    <text evidence="3">Belongs to the ATG2 family.</text>
</comment>
<proteinExistence type="inferred from homology"/>
<feature type="compositionally biased region" description="Basic and acidic residues" evidence="12">
    <location>
        <begin position="1342"/>
        <end position="1351"/>
    </location>
</feature>
<evidence type="ECO:0000256" key="11">
    <source>
        <dbReference type="ARBA" id="ARBA00024615"/>
    </source>
</evidence>
<evidence type="ECO:0000313" key="13">
    <source>
        <dbReference type="EMBL" id="EDW80116.1"/>
    </source>
</evidence>
<keyword evidence="7" id="KW-0072">Autophagy</keyword>
<feature type="compositionally biased region" description="Polar residues" evidence="12">
    <location>
        <begin position="1682"/>
        <end position="1698"/>
    </location>
</feature>
<feature type="region of interest" description="Disordered" evidence="12">
    <location>
        <begin position="1338"/>
        <end position="1376"/>
    </location>
</feature>
<feature type="compositionally biased region" description="Low complexity" evidence="12">
    <location>
        <begin position="1354"/>
        <end position="1370"/>
    </location>
</feature>
<comment type="subcellular location">
    <subcellularLocation>
        <location evidence="1">Endoplasmic reticulum membrane</location>
        <topology evidence="1">Peripheral membrane protein</topology>
    </subcellularLocation>
    <subcellularLocation>
        <location evidence="2">Preautophagosomal structure membrane</location>
        <topology evidence="2">Peripheral membrane protein</topology>
    </subcellularLocation>
</comment>
<evidence type="ECO:0000256" key="12">
    <source>
        <dbReference type="SAM" id="MobiDB-lite"/>
    </source>
</evidence>
<evidence type="ECO:0000256" key="10">
    <source>
        <dbReference type="ARBA" id="ARBA00024479"/>
    </source>
</evidence>
<comment type="catalytic activity">
    <reaction evidence="10">
        <text>a 1,2-diacyl-sn-glycero-3-phospho-L-serine(in) = a 1,2-diacyl-sn-glycero-3-phospho-L-serine(out)</text>
        <dbReference type="Rhea" id="RHEA:38663"/>
        <dbReference type="ChEBI" id="CHEBI:57262"/>
    </reaction>
</comment>
<dbReference type="OrthoDB" id="18982at2759"/>
<feature type="region of interest" description="Disordered" evidence="12">
    <location>
        <begin position="202"/>
        <end position="261"/>
    </location>
</feature>
<evidence type="ECO:0000313" key="14">
    <source>
        <dbReference type="Proteomes" id="UP000007798"/>
    </source>
</evidence>
<dbReference type="PANTHER" id="PTHR13190">
    <property type="entry name" value="AUTOPHAGY-RELATED 2, ISOFORM A"/>
    <property type="match status" value="1"/>
</dbReference>
<dbReference type="STRING" id="7260.B4N6X7"/>
<dbReference type="GO" id="GO:0061723">
    <property type="term" value="P:glycophagy"/>
    <property type="evidence" value="ECO:0007669"/>
    <property type="project" value="TreeGrafter"/>
</dbReference>
<dbReference type="InParanoid" id="B4N6X7"/>
<feature type="region of interest" description="Disordered" evidence="12">
    <location>
        <begin position="1273"/>
        <end position="1297"/>
    </location>
</feature>
<feature type="region of interest" description="Disordered" evidence="12">
    <location>
        <begin position="1682"/>
        <end position="1702"/>
    </location>
</feature>
<evidence type="ECO:0000256" key="1">
    <source>
        <dbReference type="ARBA" id="ARBA00004406"/>
    </source>
</evidence>
<feature type="compositionally biased region" description="Basic and acidic residues" evidence="12">
    <location>
        <begin position="1282"/>
        <end position="1296"/>
    </location>
</feature>
<dbReference type="PANTHER" id="PTHR13190:SF1">
    <property type="entry name" value="AUTOPHAGY-RELATED 2, ISOFORM A"/>
    <property type="match status" value="1"/>
</dbReference>
<dbReference type="Proteomes" id="UP000007798">
    <property type="component" value="Unassembled WGS sequence"/>
</dbReference>
<evidence type="ECO:0000256" key="2">
    <source>
        <dbReference type="ARBA" id="ARBA00004623"/>
    </source>
</evidence>
<dbReference type="GO" id="GO:0005789">
    <property type="term" value="C:endoplasmic reticulum membrane"/>
    <property type="evidence" value="ECO:0007669"/>
    <property type="project" value="UniProtKB-SubCell"/>
</dbReference>
<keyword evidence="6" id="KW-0256">Endoplasmic reticulum</keyword>
<dbReference type="eggNOG" id="KOG2993">
    <property type="taxonomic scope" value="Eukaryota"/>
</dbReference>
<dbReference type="OMA" id="VDNHFCL"/>
<evidence type="ECO:0000256" key="8">
    <source>
        <dbReference type="ARBA" id="ARBA00023055"/>
    </source>
</evidence>
<name>B4N6X7_DROWI</name>
<feature type="region of interest" description="Disordered" evidence="12">
    <location>
        <begin position="1505"/>
        <end position="1558"/>
    </location>
</feature>
<evidence type="ECO:0000256" key="4">
    <source>
        <dbReference type="ARBA" id="ARBA00018070"/>
    </source>
</evidence>
<evidence type="ECO:0000256" key="9">
    <source>
        <dbReference type="ARBA" id="ARBA00023136"/>
    </source>
</evidence>
<dbReference type="GO" id="GO:0032266">
    <property type="term" value="F:phosphatidylinositol-3-phosphate binding"/>
    <property type="evidence" value="ECO:0007669"/>
    <property type="project" value="TreeGrafter"/>
</dbReference>
<evidence type="ECO:0000256" key="6">
    <source>
        <dbReference type="ARBA" id="ARBA00022824"/>
    </source>
</evidence>
<dbReference type="KEGG" id="dwi:6646511"/>
<dbReference type="GO" id="GO:0000045">
    <property type="term" value="P:autophagosome assembly"/>
    <property type="evidence" value="ECO:0007669"/>
    <property type="project" value="TreeGrafter"/>
</dbReference>
<gene>
    <name evidence="13" type="primary">Dwil\GK24290</name>
    <name evidence="13" type="ORF">Dwil_GK24290</name>
</gene>
<protein>
    <recommendedName>
        <fullName evidence="4">Autophagy-related protein 2</fullName>
    </recommendedName>
</protein>
<comment type="catalytic activity">
    <reaction evidence="11">
        <text>a 1,2-diacyl-sn-glycero-3-phosphoethanolamine(in) = a 1,2-diacyl-sn-glycero-3-phosphoethanolamine(out)</text>
        <dbReference type="Rhea" id="RHEA:38895"/>
        <dbReference type="ChEBI" id="CHEBI:64612"/>
    </reaction>
</comment>
<evidence type="ECO:0000256" key="7">
    <source>
        <dbReference type="ARBA" id="ARBA00023006"/>
    </source>
</evidence>
<dbReference type="GO" id="GO:0034727">
    <property type="term" value="P:piecemeal microautophagy of the nucleus"/>
    <property type="evidence" value="ECO:0007669"/>
    <property type="project" value="TreeGrafter"/>
</dbReference>
<dbReference type="Pfam" id="PF13329">
    <property type="entry name" value="ATG2_CAD"/>
    <property type="match status" value="2"/>
</dbReference>